<dbReference type="Proteomes" id="UP001212996">
    <property type="component" value="Unassembled WGS sequence"/>
</dbReference>
<evidence type="ECO:0000313" key="2">
    <source>
        <dbReference type="Proteomes" id="UP001212996"/>
    </source>
</evidence>
<dbReference type="EMBL" id="JAQMFO010000031">
    <property type="protein sequence ID" value="MDB6373853.1"/>
    <property type="molecule type" value="Genomic_DNA"/>
</dbReference>
<name>A0AAW6BL70_9GAMM</name>
<dbReference type="AlphaFoldDB" id="A0AAW6BL70"/>
<evidence type="ECO:0008006" key="3">
    <source>
        <dbReference type="Google" id="ProtNLM"/>
    </source>
</evidence>
<gene>
    <name evidence="1" type="ORF">PH362_18450</name>
</gene>
<protein>
    <recommendedName>
        <fullName evidence="3">Integrase</fullName>
    </recommendedName>
</protein>
<organism evidence="1 2">
    <name type="scientific">Photorhabdus bodei</name>
    <dbReference type="NCBI Taxonomy" id="2029681"/>
    <lineage>
        <taxon>Bacteria</taxon>
        <taxon>Pseudomonadati</taxon>
        <taxon>Pseudomonadota</taxon>
        <taxon>Gammaproteobacteria</taxon>
        <taxon>Enterobacterales</taxon>
        <taxon>Morganellaceae</taxon>
        <taxon>Photorhabdus</taxon>
    </lineage>
</organism>
<evidence type="ECO:0000313" key="1">
    <source>
        <dbReference type="EMBL" id="MDB6373853.1"/>
    </source>
</evidence>
<proteinExistence type="predicted"/>
<accession>A0AAW6BL70</accession>
<reference evidence="1" key="1">
    <citation type="submission" date="2023-01" db="EMBL/GenBank/DDBJ databases">
        <title>Genome sequencing of Photorhabdus bodei 09-20.</title>
        <authorList>
            <person name="Kalindamar S."/>
            <person name="Kumru S."/>
        </authorList>
    </citation>
    <scope>NUCLEOTIDE SEQUENCE</scope>
    <source>
        <strain evidence="1">09-20</strain>
    </source>
</reference>
<dbReference type="RefSeq" id="WP_271867224.1">
    <property type="nucleotide sequence ID" value="NZ_JAQMFO010000031.1"/>
</dbReference>
<sequence length="53" mass="6456">MVVKTHHRPHLKNIHERYDYWGIKKYSGHKNLKECFHPINQCILLLTLTKRSE</sequence>
<comment type="caution">
    <text evidence="1">The sequence shown here is derived from an EMBL/GenBank/DDBJ whole genome shotgun (WGS) entry which is preliminary data.</text>
</comment>